<accession>A0AA41FYJ7</accession>
<proteinExistence type="predicted"/>
<dbReference type="GO" id="GO:0008299">
    <property type="term" value="P:isoprenoid biosynthetic process"/>
    <property type="evidence" value="ECO:0007669"/>
    <property type="project" value="UniProtKB-KW"/>
</dbReference>
<keyword evidence="5" id="KW-1185">Reference proteome</keyword>
<reference evidence="4" key="1">
    <citation type="submission" date="2021-06" db="EMBL/GenBank/DDBJ databases">
        <title>New haloarchaea isolates fom saline soil.</title>
        <authorList>
            <person name="Duran-Viseras A."/>
            <person name="Sanchez-Porro C.S."/>
            <person name="Ventosa A."/>
        </authorList>
    </citation>
    <scope>NUCLEOTIDE SEQUENCE</scope>
    <source>
        <strain evidence="4">JCM 18369</strain>
    </source>
</reference>
<protein>
    <submittedName>
        <fullName evidence="4">Thiolase family protein</fullName>
    </submittedName>
</protein>
<comment type="caution">
    <text evidence="4">The sequence shown here is derived from an EMBL/GenBank/DDBJ whole genome shotgun (WGS) entry which is preliminary data.</text>
</comment>
<sequence>MTVAVAGASMTQFGVREARLRDLLVEAGEACLADAGVDPRAVDHLYLAESGGAYESKGGLVNALKSDLGLGSAYATGIEQTSAAGGAGIAAAWRSVASGESDLSLLVGGEKMTHLSTPVASDVVSAITHPAEYRHGVTIPSFAGLTARRYLERFDASRESLARVAVKNHRNGVDNPNAHFQTDLTVETALDSPIVADPLRLYDFCPISDGSAALLFATEERARELTDDYARVAGVAGATGRQVVHERSDLTAMDAVSTAGERAYEAAGLEPADLDVVELHDMFTILEFLQLEALGLAERGRAWRLVEDGTVARDGVLPVNTSGGLKSKGHPIGASGVAQAVELYEQLTDAAGPRQVDADVGLACNVGGFGNAAVATILSRR</sequence>
<evidence type="ECO:0000259" key="3">
    <source>
        <dbReference type="Pfam" id="PF22691"/>
    </source>
</evidence>
<dbReference type="SUPFAM" id="SSF53901">
    <property type="entry name" value="Thiolase-like"/>
    <property type="match status" value="2"/>
</dbReference>
<dbReference type="GO" id="GO:0016747">
    <property type="term" value="F:acyltransferase activity, transferring groups other than amino-acyl groups"/>
    <property type="evidence" value="ECO:0007669"/>
    <property type="project" value="InterPro"/>
</dbReference>
<dbReference type="Pfam" id="PF00108">
    <property type="entry name" value="Thiolase_N"/>
    <property type="match status" value="1"/>
</dbReference>
<organism evidence="4 5">
    <name type="scientific">Haloarcula salina</name>
    <dbReference type="NCBI Taxonomy" id="1429914"/>
    <lineage>
        <taxon>Archaea</taxon>
        <taxon>Methanobacteriati</taxon>
        <taxon>Methanobacteriota</taxon>
        <taxon>Stenosarchaea group</taxon>
        <taxon>Halobacteria</taxon>
        <taxon>Halobacteriales</taxon>
        <taxon>Haloarculaceae</taxon>
        <taxon>Haloarcula</taxon>
    </lineage>
</organism>
<dbReference type="InterPro" id="IPR016039">
    <property type="entry name" value="Thiolase-like"/>
</dbReference>
<dbReference type="CDD" id="cd00829">
    <property type="entry name" value="SCP-x_thiolase"/>
    <property type="match status" value="1"/>
</dbReference>
<name>A0AA41FYJ7_9EURY</name>
<dbReference type="Gene3D" id="3.40.47.10">
    <property type="match status" value="1"/>
</dbReference>
<dbReference type="InterPro" id="IPR055140">
    <property type="entry name" value="Thiolase_C_2"/>
</dbReference>
<feature type="domain" description="Thiolase N-terminal" evidence="2">
    <location>
        <begin position="3"/>
        <end position="220"/>
    </location>
</feature>
<dbReference type="AlphaFoldDB" id="A0AA41FYJ7"/>
<dbReference type="InterPro" id="IPR020616">
    <property type="entry name" value="Thiolase_N"/>
</dbReference>
<evidence type="ECO:0000313" key="4">
    <source>
        <dbReference type="EMBL" id="MBV0900364.1"/>
    </source>
</evidence>
<evidence type="ECO:0000259" key="2">
    <source>
        <dbReference type="Pfam" id="PF00108"/>
    </source>
</evidence>
<dbReference type="InterPro" id="IPR002155">
    <property type="entry name" value="Thiolase"/>
</dbReference>
<evidence type="ECO:0000313" key="5">
    <source>
        <dbReference type="Proteomes" id="UP001166304"/>
    </source>
</evidence>
<gene>
    <name evidence="4" type="ORF">KTS37_01060</name>
</gene>
<evidence type="ECO:0000256" key="1">
    <source>
        <dbReference type="ARBA" id="ARBA00023229"/>
    </source>
</evidence>
<keyword evidence="1" id="KW-0414">Isoprene biosynthesis</keyword>
<dbReference type="PANTHER" id="PTHR42870">
    <property type="entry name" value="ACETYL-COA C-ACETYLTRANSFERASE"/>
    <property type="match status" value="1"/>
</dbReference>
<dbReference type="PIRSF" id="PIRSF000429">
    <property type="entry name" value="Ac-CoA_Ac_transf"/>
    <property type="match status" value="1"/>
</dbReference>
<dbReference type="Pfam" id="PF22691">
    <property type="entry name" value="Thiolase_C_1"/>
    <property type="match status" value="1"/>
</dbReference>
<dbReference type="PANTHER" id="PTHR42870:SF1">
    <property type="entry name" value="NON-SPECIFIC LIPID-TRANSFER PROTEIN-LIKE 2"/>
    <property type="match status" value="1"/>
</dbReference>
<dbReference type="EMBL" id="JAHQXE010000001">
    <property type="protein sequence ID" value="MBV0900364.1"/>
    <property type="molecule type" value="Genomic_DNA"/>
</dbReference>
<feature type="domain" description="Thiolase C-terminal" evidence="3">
    <location>
        <begin position="239"/>
        <end position="380"/>
    </location>
</feature>
<dbReference type="RefSeq" id="WP_162412334.1">
    <property type="nucleotide sequence ID" value="NZ_JAHQXE010000001.1"/>
</dbReference>
<dbReference type="Proteomes" id="UP001166304">
    <property type="component" value="Unassembled WGS sequence"/>
</dbReference>